<dbReference type="SUPFAM" id="SSF53335">
    <property type="entry name" value="S-adenosyl-L-methionine-dependent methyltransferases"/>
    <property type="match status" value="1"/>
</dbReference>
<feature type="transmembrane region" description="Helical" evidence="2">
    <location>
        <begin position="176"/>
        <end position="193"/>
    </location>
</feature>
<name>A0A1T4QE69_9HYPH</name>
<keyword evidence="2" id="KW-0812">Transmembrane</keyword>
<feature type="transmembrane region" description="Helical" evidence="2">
    <location>
        <begin position="117"/>
        <end position="137"/>
    </location>
</feature>
<dbReference type="OrthoDB" id="7282445at2"/>
<feature type="region of interest" description="Disordered" evidence="1">
    <location>
        <begin position="553"/>
        <end position="589"/>
    </location>
</feature>
<dbReference type="EMBL" id="FUWJ01000003">
    <property type="protein sequence ID" value="SKA02032.1"/>
    <property type="molecule type" value="Genomic_DNA"/>
</dbReference>
<dbReference type="STRING" id="225324.SAMN02745126_03172"/>
<keyword evidence="2" id="KW-1133">Transmembrane helix</keyword>
<dbReference type="Proteomes" id="UP000190092">
    <property type="component" value="Unassembled WGS sequence"/>
</dbReference>
<feature type="transmembrane region" description="Helical" evidence="2">
    <location>
        <begin position="786"/>
        <end position="804"/>
    </location>
</feature>
<feature type="transmembrane region" description="Helical" evidence="2">
    <location>
        <begin position="851"/>
        <end position="873"/>
    </location>
</feature>
<protein>
    <submittedName>
        <fullName evidence="3">Predicted spermidine synthase with an N-terminal membrane domain</fullName>
    </submittedName>
</protein>
<keyword evidence="4" id="KW-1185">Reference proteome</keyword>
<proteinExistence type="predicted"/>
<feature type="transmembrane region" description="Helical" evidence="2">
    <location>
        <begin position="12"/>
        <end position="33"/>
    </location>
</feature>
<organism evidence="3 4">
    <name type="scientific">Enhydrobacter aerosaccus</name>
    <dbReference type="NCBI Taxonomy" id="225324"/>
    <lineage>
        <taxon>Bacteria</taxon>
        <taxon>Pseudomonadati</taxon>
        <taxon>Pseudomonadota</taxon>
        <taxon>Alphaproteobacteria</taxon>
        <taxon>Hyphomicrobiales</taxon>
        <taxon>Enhydrobacter</taxon>
    </lineage>
</organism>
<reference evidence="4" key="1">
    <citation type="submission" date="2017-02" db="EMBL/GenBank/DDBJ databases">
        <authorList>
            <person name="Varghese N."/>
            <person name="Submissions S."/>
        </authorList>
    </citation>
    <scope>NUCLEOTIDE SEQUENCE [LARGE SCALE GENOMIC DNA]</scope>
    <source>
        <strain evidence="4">ATCC 27094</strain>
    </source>
</reference>
<keyword evidence="2" id="KW-0472">Membrane</keyword>
<feature type="transmembrane region" description="Helical" evidence="2">
    <location>
        <begin position="755"/>
        <end position="774"/>
    </location>
</feature>
<gene>
    <name evidence="3" type="ORF">SAMN02745126_03172</name>
</gene>
<feature type="transmembrane region" description="Helical" evidence="2">
    <location>
        <begin position="723"/>
        <end position="743"/>
    </location>
</feature>
<feature type="transmembrane region" description="Helical" evidence="2">
    <location>
        <begin position="45"/>
        <end position="66"/>
    </location>
</feature>
<feature type="transmembrane region" description="Helical" evidence="2">
    <location>
        <begin position="200"/>
        <end position="218"/>
    </location>
</feature>
<feature type="transmembrane region" description="Helical" evidence="2">
    <location>
        <begin position="825"/>
        <end position="845"/>
    </location>
</feature>
<evidence type="ECO:0000313" key="4">
    <source>
        <dbReference type="Proteomes" id="UP000190092"/>
    </source>
</evidence>
<feature type="transmembrane region" description="Helical" evidence="2">
    <location>
        <begin position="653"/>
        <end position="675"/>
    </location>
</feature>
<evidence type="ECO:0000256" key="1">
    <source>
        <dbReference type="SAM" id="MobiDB-lite"/>
    </source>
</evidence>
<sequence length="884" mass="96704">MTVSVDLDNRPPLSFYLSVGLVAGSIIALQIGIMRVFSVGSWAHFGSLVVSLAMFGFGLTSAVMCVGKGWFERRWLGAVKVALLAFGPLMVACNLAAQQVPFNAIFLLSDPMQKWRLLANFVLYFLPFLAGALYLGVVFLKAKKTFNRVYFADMAGSGLCGLSVLLAMYVFNPENLIMAPLLLWLAGGLLWFVSMRDRGGLVAIVVVAVLSAGAHYLLPDALGIPKLAVSDYKGVAYARKFPDNQRTYERASPFGYMEVYSSSYLHFAPGLSDNAAFNLKTMPENAYLGLYIDSDGPSGIIKDLTQDEVAYFRYLPMYYPYVLKQKPDTFVVQFGGGISTAVALKEGSEHVTVAEGNPAILTAFREDKGLRAFTGDILNNPKVTVVDYDGRLYLAHTKNHYDVIDLSLADSAGLSSPGGFAIVEKYSYTREAMAAYMRALKPGGILSVTLWNKEEPPKSVLKLYATMVAAAREIEGQDVAKNFYVAAAYLSTSTVLYKRGGFTPEDIAKLNEHTKAMSFDEIYYPGIQIDTAGLSQILQDYRDQFFYAGPPADPTAPSDKAASDEPHDKPPPELANASGAKDDGAPPPPLVPATTMGRLAWYFLVNGGWDKVADQYVFDTRILTNHQPYFAAYIKVKDLLNFLDRLELVQDEWGYLLLWATLGIAAIFAFTLVLFPVIFGWRTIFSRYPGKFGTMVYFLCLGLGYITVEVGMISHFVLALSNATVSASVLITGMLVFSGLGSFASERFFERARSFMPRVFLAIFAILALYAFAIDYALDWVGTLPYLLRIALCLLLLLPPAFLMGFPMPTAMTALGRLGKDHMFLWAWGVNGCFSVIGAALVPIVATSFGLPAVVLVGAIAYLVALPAFFSVLKPLSEKRLAVA</sequence>
<evidence type="ECO:0000313" key="3">
    <source>
        <dbReference type="EMBL" id="SKA02032.1"/>
    </source>
</evidence>
<accession>A0A1T4QE69</accession>
<evidence type="ECO:0000256" key="2">
    <source>
        <dbReference type="SAM" id="Phobius"/>
    </source>
</evidence>
<dbReference type="AlphaFoldDB" id="A0A1T4QE69"/>
<dbReference type="InterPro" id="IPR029063">
    <property type="entry name" value="SAM-dependent_MTases_sf"/>
</dbReference>
<feature type="transmembrane region" description="Helical" evidence="2">
    <location>
        <begin position="149"/>
        <end position="170"/>
    </location>
</feature>
<dbReference type="Gene3D" id="3.40.50.150">
    <property type="entry name" value="Vaccinia Virus protein VP39"/>
    <property type="match status" value="1"/>
</dbReference>
<feature type="transmembrane region" description="Helical" evidence="2">
    <location>
        <begin position="78"/>
        <end position="97"/>
    </location>
</feature>
<feature type="transmembrane region" description="Helical" evidence="2">
    <location>
        <begin position="696"/>
        <end position="717"/>
    </location>
</feature>
<feature type="compositionally biased region" description="Basic and acidic residues" evidence="1">
    <location>
        <begin position="561"/>
        <end position="571"/>
    </location>
</feature>
<dbReference type="RefSeq" id="WP_085934875.1">
    <property type="nucleotide sequence ID" value="NZ_FUWJ01000003.1"/>
</dbReference>